<feature type="transmembrane region" description="Helical" evidence="1">
    <location>
        <begin position="20"/>
        <end position="41"/>
    </location>
</feature>
<organism evidence="2 3">
    <name type="scientific">Microvirga lotononidis</name>
    <dbReference type="NCBI Taxonomy" id="864069"/>
    <lineage>
        <taxon>Bacteria</taxon>
        <taxon>Pseudomonadati</taxon>
        <taxon>Pseudomonadota</taxon>
        <taxon>Alphaproteobacteria</taxon>
        <taxon>Hyphomicrobiales</taxon>
        <taxon>Methylobacteriaceae</taxon>
        <taxon>Microvirga</taxon>
    </lineage>
</organism>
<keyword evidence="1" id="KW-1133">Transmembrane helix</keyword>
<dbReference type="eggNOG" id="COG3182">
    <property type="taxonomic scope" value="Bacteria"/>
</dbReference>
<sequence>MCSELDPPMSKALLLRLHRWVALTFALPLLAVIVSGLILSFEPIVEESAIKSGSVSAETVEELLQRYDPQGTARALVLRPEENTLTITGVRPGGGVAIDLATGEPVNLAARSSPDVFETARQIHEHLLLRGGWLVIASTIAMLALASLGILMGWPRLRNTLPGWHKGVGWFLLPLVVLSPLTGLLLAFGISFAPAPASSAASGPPLPLREAVRVLAVEHDLSSLSWIRPLGRGLVARVAEDGEMRTYALNRQGAVPMPRSWPRLIHEGSWGGFTLAILNLVTSVALLGLLVTGSWIWLRRQYRRLSGRQRLARMT</sequence>
<dbReference type="PANTHER" id="PTHR34219">
    <property type="entry name" value="IRON-REGULATED INNER MEMBRANE PROTEIN-RELATED"/>
    <property type="match status" value="1"/>
</dbReference>
<gene>
    <name evidence="2" type="ORF">MicloDRAFT_00039730</name>
</gene>
<accession>I4YTW6</accession>
<feature type="transmembrane region" description="Helical" evidence="1">
    <location>
        <begin position="270"/>
        <end position="298"/>
    </location>
</feature>
<dbReference type="Proteomes" id="UP000003947">
    <property type="component" value="Unassembled WGS sequence"/>
</dbReference>
<feature type="transmembrane region" description="Helical" evidence="1">
    <location>
        <begin position="167"/>
        <end position="190"/>
    </location>
</feature>
<reference evidence="2 3" key="1">
    <citation type="submission" date="2012-02" db="EMBL/GenBank/DDBJ databases">
        <title>Improved High-Quality Draft sequence of Microvirga sp. WSM3557.</title>
        <authorList>
            <consortium name="US DOE Joint Genome Institute"/>
            <person name="Lucas S."/>
            <person name="Han J."/>
            <person name="Lapidus A."/>
            <person name="Cheng J.-F."/>
            <person name="Goodwin L."/>
            <person name="Pitluck S."/>
            <person name="Peters L."/>
            <person name="Zhang X."/>
            <person name="Detter J.C."/>
            <person name="Han C."/>
            <person name="Tapia R."/>
            <person name="Land M."/>
            <person name="Hauser L."/>
            <person name="Kyrpides N."/>
            <person name="Ivanova N."/>
            <person name="Pagani I."/>
            <person name="Brau L."/>
            <person name="Yates R."/>
            <person name="O'Hara G."/>
            <person name="Rui T."/>
            <person name="Howieson J."/>
            <person name="Reeve W."/>
            <person name="Woyke T."/>
        </authorList>
    </citation>
    <scope>NUCLEOTIDE SEQUENCE [LARGE SCALE GENOMIC DNA]</scope>
    <source>
        <strain evidence="2 3">WSM3557</strain>
    </source>
</reference>
<name>I4YTW6_9HYPH</name>
<proteinExistence type="predicted"/>
<dbReference type="InterPro" id="IPR005625">
    <property type="entry name" value="PepSY-ass_TM"/>
</dbReference>
<keyword evidence="1" id="KW-0812">Transmembrane</keyword>
<protein>
    <submittedName>
        <fullName evidence="2">Putative iron-regulated membrane protein</fullName>
    </submittedName>
</protein>
<dbReference type="STRING" id="864069.MicloDRAFT_00039730"/>
<evidence type="ECO:0000313" key="3">
    <source>
        <dbReference type="Proteomes" id="UP000003947"/>
    </source>
</evidence>
<keyword evidence="3" id="KW-1185">Reference proteome</keyword>
<dbReference type="PATRIC" id="fig|864069.3.peg.4308"/>
<dbReference type="AlphaFoldDB" id="I4YTW6"/>
<dbReference type="PANTHER" id="PTHR34219:SF3">
    <property type="entry name" value="BLL7967 PROTEIN"/>
    <property type="match status" value="1"/>
</dbReference>
<evidence type="ECO:0000313" key="2">
    <source>
        <dbReference type="EMBL" id="EIM27408.1"/>
    </source>
</evidence>
<dbReference type="EMBL" id="JH660645">
    <property type="protein sequence ID" value="EIM27408.1"/>
    <property type="molecule type" value="Genomic_DNA"/>
</dbReference>
<evidence type="ECO:0000256" key="1">
    <source>
        <dbReference type="SAM" id="Phobius"/>
    </source>
</evidence>
<keyword evidence="1" id="KW-0472">Membrane</keyword>
<dbReference type="Pfam" id="PF03929">
    <property type="entry name" value="PepSY_TM"/>
    <property type="match status" value="1"/>
</dbReference>
<dbReference type="HOGENOM" id="CLU_860186_0_0_5"/>
<feature type="transmembrane region" description="Helical" evidence="1">
    <location>
        <begin position="133"/>
        <end position="155"/>
    </location>
</feature>